<feature type="transmembrane region" description="Helical" evidence="1">
    <location>
        <begin position="58"/>
        <end position="75"/>
    </location>
</feature>
<gene>
    <name evidence="2" type="ORF">PFDSM3638_02135</name>
</gene>
<accession>A0A5C0XM81</accession>
<protein>
    <submittedName>
        <fullName evidence="2">Uncharacterized protein</fullName>
    </submittedName>
</protein>
<keyword evidence="1" id="KW-0472">Membrane</keyword>
<evidence type="ECO:0000256" key="1">
    <source>
        <dbReference type="SAM" id="Phobius"/>
    </source>
</evidence>
<dbReference type="GeneID" id="13302241"/>
<sequence length="105" mass="11755">MAVIKALDLSVSMLELDLYGFPKTGVMSLKFIIIKRFKNRDELCKFLERSNTKSSFGIFRLIAFIFASILVERMFPGSEFVKNIVIVALGLAIFVTFPKLGGKGT</sequence>
<dbReference type="Proteomes" id="UP000324354">
    <property type="component" value="Chromosome"/>
</dbReference>
<dbReference type="AlphaFoldDB" id="A0A5C0XM81"/>
<proteinExistence type="predicted"/>
<dbReference type="EMBL" id="CP023154">
    <property type="protein sequence ID" value="QEK78146.1"/>
    <property type="molecule type" value="Genomic_DNA"/>
</dbReference>
<evidence type="ECO:0000313" key="2">
    <source>
        <dbReference type="EMBL" id="QEK78146.1"/>
    </source>
</evidence>
<keyword evidence="1" id="KW-1133">Transmembrane helix</keyword>
<name>A0A5C0XM81_PYRFU</name>
<dbReference type="RefSeq" id="WP_014835144.1">
    <property type="nucleotide sequence ID" value="NC_003413.1"/>
</dbReference>
<reference evidence="2 3" key="1">
    <citation type="submission" date="2017-08" db="EMBL/GenBank/DDBJ databases">
        <title>Resequencing and Reannotation of the genome of Pyrococcus furiosus type strain DSM3638.</title>
        <authorList>
            <person name="Reichelt R.M."/>
            <person name="Bunk B."/>
        </authorList>
    </citation>
    <scope>NUCLEOTIDE SEQUENCE [LARGE SCALE GENOMIC DNA]</scope>
    <source>
        <strain evidence="2 3">DSM 3638</strain>
    </source>
</reference>
<evidence type="ECO:0000313" key="3">
    <source>
        <dbReference type="Proteomes" id="UP000324354"/>
    </source>
</evidence>
<keyword evidence="1" id="KW-0812">Transmembrane</keyword>
<dbReference type="GeneID" id="41712230"/>
<organism evidence="2 3">
    <name type="scientific">Pyrococcus furiosus (strain ATCC 43587 / DSM 3638 / JCM 8422 / Vc1)</name>
    <dbReference type="NCBI Taxonomy" id="186497"/>
    <lineage>
        <taxon>Archaea</taxon>
        <taxon>Methanobacteriati</taxon>
        <taxon>Methanobacteriota</taxon>
        <taxon>Thermococci</taxon>
        <taxon>Thermococcales</taxon>
        <taxon>Thermococcaceae</taxon>
        <taxon>Pyrococcus</taxon>
    </lineage>
</organism>
<feature type="transmembrane region" description="Helical" evidence="1">
    <location>
        <begin position="81"/>
        <end position="100"/>
    </location>
</feature>